<dbReference type="EMBL" id="JAGSOG010000224">
    <property type="protein sequence ID" value="MBR7837712.1"/>
    <property type="molecule type" value="Genomic_DNA"/>
</dbReference>
<keyword evidence="7 10" id="KW-0460">Magnesium</keyword>
<dbReference type="NCBIfam" id="NF001452">
    <property type="entry name" value="PRK00311.1"/>
    <property type="match status" value="1"/>
</dbReference>
<dbReference type="GO" id="GO:0015940">
    <property type="term" value="P:pantothenate biosynthetic process"/>
    <property type="evidence" value="ECO:0007669"/>
    <property type="project" value="UniProtKB-UniRule"/>
</dbReference>
<feature type="region of interest" description="Disordered" evidence="11">
    <location>
        <begin position="1"/>
        <end position="27"/>
    </location>
</feature>
<dbReference type="HAMAP" id="MF_00156">
    <property type="entry name" value="PanB"/>
    <property type="match status" value="1"/>
</dbReference>
<dbReference type="EC" id="2.1.2.11" evidence="7"/>
<dbReference type="NCBIfam" id="TIGR00222">
    <property type="entry name" value="panB"/>
    <property type="match status" value="1"/>
</dbReference>
<feature type="active site" description="Proton acceptor" evidence="7 8">
    <location>
        <position position="212"/>
    </location>
</feature>
<accession>A0A941EWN4</accession>
<feature type="compositionally biased region" description="Polar residues" evidence="11">
    <location>
        <begin position="1"/>
        <end position="13"/>
    </location>
</feature>
<feature type="binding site" evidence="7 9">
    <location>
        <position position="113"/>
    </location>
    <ligand>
        <name>3-methyl-2-oxobutanoate</name>
        <dbReference type="ChEBI" id="CHEBI:11851"/>
    </ligand>
</feature>
<evidence type="ECO:0000256" key="4">
    <source>
        <dbReference type="ARBA" id="ARBA00022655"/>
    </source>
</evidence>
<feature type="binding site" evidence="7 10">
    <location>
        <position position="113"/>
    </location>
    <ligand>
        <name>Mg(2+)</name>
        <dbReference type="ChEBI" id="CHEBI:18420"/>
    </ligand>
</feature>
<evidence type="ECO:0000256" key="6">
    <source>
        <dbReference type="ARBA" id="ARBA00056497"/>
    </source>
</evidence>
<evidence type="ECO:0000256" key="1">
    <source>
        <dbReference type="ARBA" id="ARBA00005033"/>
    </source>
</evidence>
<feature type="binding site" evidence="7 9">
    <location>
        <position position="143"/>
    </location>
    <ligand>
        <name>3-methyl-2-oxobutanoate</name>
        <dbReference type="ChEBI" id="CHEBI:11851"/>
    </ligand>
</feature>
<dbReference type="InterPro" id="IPR040442">
    <property type="entry name" value="Pyrv_kinase-like_dom_sf"/>
</dbReference>
<dbReference type="InterPro" id="IPR003700">
    <property type="entry name" value="Pantoate_hydroxy_MeTrfase"/>
</dbReference>
<comment type="similarity">
    <text evidence="2 7">Belongs to the PanB family.</text>
</comment>
<dbReference type="SUPFAM" id="SSF51621">
    <property type="entry name" value="Phosphoenolpyruvate/pyruvate domain"/>
    <property type="match status" value="1"/>
</dbReference>
<dbReference type="GO" id="GO:0003864">
    <property type="term" value="F:3-methyl-2-oxobutanoate hydroxymethyltransferase activity"/>
    <property type="evidence" value="ECO:0007669"/>
    <property type="project" value="UniProtKB-UniRule"/>
</dbReference>
<evidence type="ECO:0000256" key="11">
    <source>
        <dbReference type="SAM" id="MobiDB-lite"/>
    </source>
</evidence>
<evidence type="ECO:0000256" key="2">
    <source>
        <dbReference type="ARBA" id="ARBA00008676"/>
    </source>
</evidence>
<dbReference type="CDD" id="cd06557">
    <property type="entry name" value="KPHMT-like"/>
    <property type="match status" value="1"/>
</dbReference>
<sequence length="295" mass="30720">MSITNEPVPSSAGSAGEPKLTLYNGSTGTGRRVTVRDLALAKQRGERWPMLTAYDAMTAGVFDEAGIPVLLVGDSAGDNHLGYSNTVPVTVEELITLSGAVVRGTRRALIVSDLPFGSYQSSPRQALETGTRFMKEAGVGAVKLEGGRRVVHQVEALVQAGIPVMAHIGLTPQSVNVLGGYRVQGRGEEEAERLLADAKALEAAGAFAVVLELVPAELAEQVTELLHVPTVGIGAGAGCDAQVQVWTDMAGMTPGNAPKHAKKYADLRAVLTGAAREFAADVVAGAFPAPENSFH</sequence>
<protein>
    <recommendedName>
        <fullName evidence="7">3-methyl-2-oxobutanoate hydroxymethyltransferase</fullName>
        <ecNumber evidence="7">2.1.2.11</ecNumber>
    </recommendedName>
    <alternativeName>
        <fullName evidence="7">Ketopantoate hydroxymethyltransferase</fullName>
        <shortName evidence="7">KPHMT</shortName>
    </alternativeName>
</protein>
<evidence type="ECO:0000256" key="10">
    <source>
        <dbReference type="PIRSR" id="PIRSR000388-3"/>
    </source>
</evidence>
<dbReference type="Gene3D" id="3.20.20.60">
    <property type="entry name" value="Phosphoenolpyruvate-binding domains"/>
    <property type="match status" value="1"/>
</dbReference>
<dbReference type="PIRSF" id="PIRSF000388">
    <property type="entry name" value="Pantoate_hydroxy_MeTrfase"/>
    <property type="match status" value="1"/>
</dbReference>
<dbReference type="PANTHER" id="PTHR20881:SF0">
    <property type="entry name" value="3-METHYL-2-OXOBUTANOATE HYDROXYMETHYLTRANSFERASE"/>
    <property type="match status" value="1"/>
</dbReference>
<evidence type="ECO:0000313" key="13">
    <source>
        <dbReference type="Proteomes" id="UP000675781"/>
    </source>
</evidence>
<comment type="pathway">
    <text evidence="1 7">Cofactor biosynthesis; (R)-pantothenate biosynthesis; (R)-pantoate from 3-methyl-2-oxobutanoate: step 1/2.</text>
</comment>
<dbReference type="GO" id="GO:0005737">
    <property type="term" value="C:cytoplasm"/>
    <property type="evidence" value="ECO:0007669"/>
    <property type="project" value="UniProtKB-SubCell"/>
</dbReference>
<keyword evidence="7" id="KW-0963">Cytoplasm</keyword>
<evidence type="ECO:0000256" key="8">
    <source>
        <dbReference type="PIRSR" id="PIRSR000388-1"/>
    </source>
</evidence>
<evidence type="ECO:0000313" key="12">
    <source>
        <dbReference type="EMBL" id="MBR7837712.1"/>
    </source>
</evidence>
<dbReference type="AlphaFoldDB" id="A0A941EWN4"/>
<dbReference type="Proteomes" id="UP000675781">
    <property type="component" value="Unassembled WGS sequence"/>
</dbReference>
<comment type="subunit">
    <text evidence="3 7">Homodecamer; pentamer of dimers.</text>
</comment>
<comment type="subcellular location">
    <subcellularLocation>
        <location evidence="7">Cytoplasm</location>
    </subcellularLocation>
</comment>
<proteinExistence type="inferred from homology"/>
<evidence type="ECO:0000256" key="9">
    <source>
        <dbReference type="PIRSR" id="PIRSR000388-2"/>
    </source>
</evidence>
<name>A0A941EWN4_9ACTN</name>
<evidence type="ECO:0000256" key="7">
    <source>
        <dbReference type="HAMAP-Rule" id="MF_00156"/>
    </source>
</evidence>
<feature type="binding site" evidence="7 10">
    <location>
        <position position="74"/>
    </location>
    <ligand>
        <name>Mg(2+)</name>
        <dbReference type="ChEBI" id="CHEBI:18420"/>
    </ligand>
</feature>
<gene>
    <name evidence="7 12" type="primary">panB</name>
    <name evidence="12" type="ORF">KDL01_30820</name>
</gene>
<evidence type="ECO:0000256" key="3">
    <source>
        <dbReference type="ARBA" id="ARBA00011424"/>
    </source>
</evidence>
<reference evidence="12" key="1">
    <citation type="submission" date="2021-04" db="EMBL/GenBank/DDBJ databases">
        <title>Genome based classification of Actinospica acidithermotolerans sp. nov., an actinobacterium isolated from an Indonesian hot spring.</title>
        <authorList>
            <person name="Kusuma A.B."/>
            <person name="Putra K.E."/>
            <person name="Nafisah S."/>
            <person name="Loh J."/>
            <person name="Nouioui I."/>
            <person name="Goodfellow M."/>
        </authorList>
    </citation>
    <scope>NUCLEOTIDE SEQUENCE</scope>
    <source>
        <strain evidence="12">CSCA 57</strain>
    </source>
</reference>
<comment type="catalytic activity">
    <reaction evidence="7">
        <text>(6R)-5,10-methylene-5,6,7,8-tetrahydrofolate + 3-methyl-2-oxobutanoate + H2O = 2-dehydropantoate + (6S)-5,6,7,8-tetrahydrofolate</text>
        <dbReference type="Rhea" id="RHEA:11824"/>
        <dbReference type="ChEBI" id="CHEBI:11561"/>
        <dbReference type="ChEBI" id="CHEBI:11851"/>
        <dbReference type="ChEBI" id="CHEBI:15377"/>
        <dbReference type="ChEBI" id="CHEBI:15636"/>
        <dbReference type="ChEBI" id="CHEBI:57453"/>
        <dbReference type="EC" id="2.1.2.11"/>
    </reaction>
</comment>
<organism evidence="12 13">
    <name type="scientific">Actinospica durhamensis</name>
    <dbReference type="NCBI Taxonomy" id="1508375"/>
    <lineage>
        <taxon>Bacteria</taxon>
        <taxon>Bacillati</taxon>
        <taxon>Actinomycetota</taxon>
        <taxon>Actinomycetes</taxon>
        <taxon>Catenulisporales</taxon>
        <taxon>Actinospicaceae</taxon>
        <taxon>Actinospica</taxon>
    </lineage>
</organism>
<feature type="binding site" evidence="7 9">
    <location>
        <begin position="74"/>
        <end position="75"/>
    </location>
    <ligand>
        <name>3-methyl-2-oxobutanoate</name>
        <dbReference type="ChEBI" id="CHEBI:11851"/>
    </ligand>
</feature>
<keyword evidence="13" id="KW-1185">Reference proteome</keyword>
<keyword evidence="7 10" id="KW-0479">Metal-binding</keyword>
<comment type="function">
    <text evidence="6 7">Catalyzes the reversible reaction in which hydroxymethyl group from 5,10-methylenetetrahydrofolate is transferred onto alpha-ketoisovalerate to form ketopantoate.</text>
</comment>
<comment type="caution">
    <text evidence="12">The sequence shown here is derived from an EMBL/GenBank/DDBJ whole genome shotgun (WGS) entry which is preliminary data.</text>
</comment>
<dbReference type="InterPro" id="IPR015813">
    <property type="entry name" value="Pyrv/PenolPyrv_kinase-like_dom"/>
</dbReference>
<comment type="cofactor">
    <cofactor evidence="7 10">
        <name>Mg(2+)</name>
        <dbReference type="ChEBI" id="CHEBI:18420"/>
    </cofactor>
    <text evidence="7 10">Binds 1 Mg(2+) ion per subunit.</text>
</comment>
<keyword evidence="4 7" id="KW-0566">Pantothenate biosynthesis</keyword>
<evidence type="ECO:0000256" key="5">
    <source>
        <dbReference type="ARBA" id="ARBA00022679"/>
    </source>
</evidence>
<dbReference type="Pfam" id="PF02548">
    <property type="entry name" value="Pantoate_transf"/>
    <property type="match status" value="1"/>
</dbReference>
<feature type="binding site" evidence="7 10">
    <location>
        <position position="145"/>
    </location>
    <ligand>
        <name>Mg(2+)</name>
        <dbReference type="ChEBI" id="CHEBI:18420"/>
    </ligand>
</feature>
<dbReference type="FunFam" id="3.20.20.60:FF:000003">
    <property type="entry name" value="3-methyl-2-oxobutanoate hydroxymethyltransferase"/>
    <property type="match status" value="1"/>
</dbReference>
<keyword evidence="5 7" id="KW-0808">Transferase</keyword>
<dbReference type="PANTHER" id="PTHR20881">
    <property type="entry name" value="3-METHYL-2-OXOBUTANOATE HYDROXYMETHYLTRANSFERASE"/>
    <property type="match status" value="1"/>
</dbReference>
<dbReference type="GO" id="GO:0000287">
    <property type="term" value="F:magnesium ion binding"/>
    <property type="evidence" value="ECO:0007669"/>
    <property type="project" value="TreeGrafter"/>
</dbReference>
<dbReference type="RefSeq" id="WP_212532179.1">
    <property type="nucleotide sequence ID" value="NZ_JAGSOG010000224.1"/>
</dbReference>